<gene>
    <name evidence="1" type="ORF">TVAG_577920</name>
</gene>
<keyword evidence="2" id="KW-1185">Reference proteome</keyword>
<dbReference type="Proteomes" id="UP000001542">
    <property type="component" value="Unassembled WGS sequence"/>
</dbReference>
<name>A2HFM2_TRIV3</name>
<accession>A2HFM2</accession>
<dbReference type="AlphaFoldDB" id="A2HFM2"/>
<protein>
    <submittedName>
        <fullName evidence="1">P270-related protein</fullName>
    </submittedName>
</protein>
<feature type="non-terminal residue" evidence="1">
    <location>
        <position position="1"/>
    </location>
</feature>
<dbReference type="VEuPathDB" id="TrichDB:TVAG_505960"/>
<proteinExistence type="predicted"/>
<evidence type="ECO:0000313" key="1">
    <source>
        <dbReference type="EMBL" id="EAX71795.1"/>
    </source>
</evidence>
<sequence length="381" mass="42754">AGSYKLKIETGSAAAIKKVYYIFTDNDQAALGDQDIDGNNDKIKKFTEDQITRKEGYITVDVSGVSGATRHLHVVIATTQTVDQVTTDLRSEEFIKIIFGKHDNPTINLIQTPGKVYYKISDTIVLPITIDFPSSNQGYSILAARQTSKPDSVSGYNLHVQFTENKYSMQIPDTIKASNYDPIFVALIFDHSIVSEQKIDNIIICAPPTISDFKDMNSDKNVKYSADQLINLSFKADVVEDDASKASPMYQINSQTPEPALLTKNDDGFDQFTIKAPSEIPNNQQITVKLSIKDPAGQKAEKALKIDVKQSPYITESPDNSEVKEAYKAEEPIIVIIQFKHFEERTGKFEYKFYEDQSYIPLPEKNVKEFLAVRVHLLRSS</sequence>
<dbReference type="EMBL" id="DS133382">
    <property type="protein sequence ID" value="EAX71795.1"/>
    <property type="molecule type" value="Genomic_DNA"/>
</dbReference>
<dbReference type="VEuPathDB" id="TrichDB:TVAGG3_0567130"/>
<organism evidence="1 2">
    <name type="scientific">Trichomonas vaginalis (strain ATCC PRA-98 / G3)</name>
    <dbReference type="NCBI Taxonomy" id="412133"/>
    <lineage>
        <taxon>Eukaryota</taxon>
        <taxon>Metamonada</taxon>
        <taxon>Parabasalia</taxon>
        <taxon>Trichomonadida</taxon>
        <taxon>Trichomonadidae</taxon>
        <taxon>Trichomonas</taxon>
    </lineage>
</organism>
<reference evidence="1" key="2">
    <citation type="journal article" date="2007" name="Science">
        <title>Draft genome sequence of the sexually transmitted pathogen Trichomonas vaginalis.</title>
        <authorList>
            <person name="Carlton J.M."/>
            <person name="Hirt R.P."/>
            <person name="Silva J.C."/>
            <person name="Delcher A.L."/>
            <person name="Schatz M."/>
            <person name="Zhao Q."/>
            <person name="Wortman J.R."/>
            <person name="Bidwell S.L."/>
            <person name="Alsmark U.C.M."/>
            <person name="Besteiro S."/>
            <person name="Sicheritz-Ponten T."/>
            <person name="Noel C.J."/>
            <person name="Dacks J.B."/>
            <person name="Foster P.G."/>
            <person name="Simillion C."/>
            <person name="Van de Peer Y."/>
            <person name="Miranda-Saavedra D."/>
            <person name="Barton G.J."/>
            <person name="Westrop G.D."/>
            <person name="Mueller S."/>
            <person name="Dessi D."/>
            <person name="Fiori P.L."/>
            <person name="Ren Q."/>
            <person name="Paulsen I."/>
            <person name="Zhang H."/>
            <person name="Bastida-Corcuera F.D."/>
            <person name="Simoes-Barbosa A."/>
            <person name="Brown M.T."/>
            <person name="Hayes R.D."/>
            <person name="Mukherjee M."/>
            <person name="Okumura C.Y."/>
            <person name="Schneider R."/>
            <person name="Smith A.J."/>
            <person name="Vanacova S."/>
            <person name="Villalvazo M."/>
            <person name="Haas B.J."/>
            <person name="Pertea M."/>
            <person name="Feldblyum T.V."/>
            <person name="Utterback T.R."/>
            <person name="Shu C.L."/>
            <person name="Osoegawa K."/>
            <person name="de Jong P.J."/>
            <person name="Hrdy I."/>
            <person name="Horvathova L."/>
            <person name="Zubacova Z."/>
            <person name="Dolezal P."/>
            <person name="Malik S.B."/>
            <person name="Logsdon J.M. Jr."/>
            <person name="Henze K."/>
            <person name="Gupta A."/>
            <person name="Wang C.C."/>
            <person name="Dunne R.L."/>
            <person name="Upcroft J.A."/>
            <person name="Upcroft P."/>
            <person name="White O."/>
            <person name="Salzberg S.L."/>
            <person name="Tang P."/>
            <person name="Chiu C.-H."/>
            <person name="Lee Y.-S."/>
            <person name="Embley T.M."/>
            <person name="Coombs G.H."/>
            <person name="Mottram J.C."/>
            <person name="Tachezy J."/>
            <person name="Fraser-Liggett C.M."/>
            <person name="Johnson P.J."/>
        </authorList>
    </citation>
    <scope>NUCLEOTIDE SEQUENCE [LARGE SCALE GENOMIC DNA]</scope>
    <source>
        <strain evidence="1">G3</strain>
    </source>
</reference>
<evidence type="ECO:0000313" key="2">
    <source>
        <dbReference type="Proteomes" id="UP000001542"/>
    </source>
</evidence>
<dbReference type="InParanoid" id="A2HFM2"/>
<reference evidence="1" key="1">
    <citation type="submission" date="2006-10" db="EMBL/GenBank/DDBJ databases">
        <authorList>
            <person name="Amadeo P."/>
            <person name="Zhao Q."/>
            <person name="Wortman J."/>
            <person name="Fraser-Liggett C."/>
            <person name="Carlton J."/>
        </authorList>
    </citation>
    <scope>NUCLEOTIDE SEQUENCE</scope>
    <source>
        <strain evidence="1">G3</strain>
    </source>
</reference>
<dbReference type="VEuPathDB" id="TrichDB:TVAG_339520"/>